<dbReference type="AlphaFoldDB" id="A0A7J9PTZ4"/>
<protein>
    <submittedName>
        <fullName evidence="2">Uncharacterized protein</fullName>
    </submittedName>
</protein>
<evidence type="ECO:0000313" key="3">
    <source>
        <dbReference type="Proteomes" id="UP000571751"/>
    </source>
</evidence>
<dbReference type="Proteomes" id="UP000571751">
    <property type="component" value="Unassembled WGS sequence"/>
</dbReference>
<comment type="caution">
    <text evidence="2">The sequence shown here is derived from an EMBL/GenBank/DDBJ whole genome shotgun (WGS) entry which is preliminary data.</text>
</comment>
<feature type="region of interest" description="Disordered" evidence="1">
    <location>
        <begin position="300"/>
        <end position="323"/>
    </location>
</feature>
<proteinExistence type="predicted"/>
<evidence type="ECO:0000313" key="2">
    <source>
        <dbReference type="EMBL" id="MBA2869057.1"/>
    </source>
</evidence>
<gene>
    <name evidence="2" type="ORF">HNP95_001236</name>
</gene>
<accession>A0A7J9PTZ4</accession>
<sequence>MFKKMVMILSILMTISSISAISDVEISPENPKIGDTIILTGKSNPNEEISCSAWFEINPTISEPYYGALLYGVEIPEPPNNFKVTAENVESLSVSIKMGLWVTISGSVDSSGNSAVSKSNVPEGEYDIKIGGKIKDTSKPVTLKVYASTKIKADENGNFEYKYNTDAIEEGTTIYLTIGGVSKEVTVQGSTPAPVVTPVTNTTTTEDTTPPTLKVLAPSKSEYGVNSVDFNIAVMDDSDFDFKIYLNDKEQTYNQNGNYFTGSIYLSEGKNELKIVAEDEYDNKNTKIVYLTYSEDFVENSDSNEIEGTDDLETSENSNEDVSTEEYKNIVVGTMIFNVGSAMLTVNDGTEISNAGDIKIEEMEIPETSMAYVIYPEDSEFSIPLTLEIDVFELSDNLKVIYYDSKKGWINTKYVLNDDTITLNVTKSGYYAVKETETVEENESIIDTIKGFFNAFKIIITAIIDRL</sequence>
<dbReference type="Gene3D" id="2.60.40.10">
    <property type="entry name" value="Immunoglobulins"/>
    <property type="match status" value="1"/>
</dbReference>
<name>A0A7J9PTZ4_METMI</name>
<reference evidence="2 3" key="1">
    <citation type="submission" date="2020-07" db="EMBL/GenBank/DDBJ databases">
        <title>Genomic Encyclopedia of Type Strains, Phase IV (KMG-V): Genome sequencing to study the core and pangenomes of soil and plant-associated prokaryotes.</title>
        <authorList>
            <person name="Whitman W."/>
        </authorList>
    </citation>
    <scope>NUCLEOTIDE SEQUENCE [LARGE SCALE GENOMIC DNA]</scope>
    <source>
        <strain evidence="2 3">C14</strain>
    </source>
</reference>
<dbReference type="EMBL" id="JACDUP010000002">
    <property type="protein sequence ID" value="MBA2869057.1"/>
    <property type="molecule type" value="Genomic_DNA"/>
</dbReference>
<evidence type="ECO:0000256" key="1">
    <source>
        <dbReference type="SAM" id="MobiDB-lite"/>
    </source>
</evidence>
<organism evidence="2 3">
    <name type="scientific">Methanococcus maripaludis</name>
    <name type="common">Methanococcus deltae</name>
    <dbReference type="NCBI Taxonomy" id="39152"/>
    <lineage>
        <taxon>Archaea</taxon>
        <taxon>Methanobacteriati</taxon>
        <taxon>Methanobacteriota</taxon>
        <taxon>Methanomada group</taxon>
        <taxon>Methanococci</taxon>
        <taxon>Methanococcales</taxon>
        <taxon>Methanococcaceae</taxon>
        <taxon>Methanococcus</taxon>
    </lineage>
</organism>
<dbReference type="RefSeq" id="WP_181508132.1">
    <property type="nucleotide sequence ID" value="NZ_JACDUP010000002.1"/>
</dbReference>
<dbReference type="InterPro" id="IPR013783">
    <property type="entry name" value="Ig-like_fold"/>
</dbReference>